<sequence>MIKQMSISETRKKITSLADELSYFQNELEIIGIDKRFNMDRQKPTTTEFRA</sequence>
<dbReference type="EMBL" id="FWDO01000004">
    <property type="protein sequence ID" value="SLM17443.1"/>
    <property type="molecule type" value="Genomic_DNA"/>
</dbReference>
<reference evidence="1" key="1">
    <citation type="submission" date="2017-02" db="EMBL/GenBank/DDBJ databases">
        <authorList>
            <person name="Regsiter A."/>
            <person name="William W."/>
        </authorList>
    </citation>
    <scope>NUCLEOTIDE SEQUENCE</scope>
    <source>
        <strain evidence="1">BdmA 4</strain>
    </source>
</reference>
<evidence type="ECO:0000313" key="1">
    <source>
        <dbReference type="EMBL" id="SLM17443.1"/>
    </source>
</evidence>
<organism evidence="1">
    <name type="scientific">uncultured spirochete</name>
    <dbReference type="NCBI Taxonomy" id="156406"/>
    <lineage>
        <taxon>Bacteria</taxon>
        <taxon>Pseudomonadati</taxon>
        <taxon>Spirochaetota</taxon>
        <taxon>Spirochaetia</taxon>
        <taxon>Spirochaetales</taxon>
        <taxon>environmental samples</taxon>
    </lineage>
</organism>
<accession>A0A3P3XNE8</accession>
<name>A0A3P3XNE8_9SPIR</name>
<proteinExistence type="predicted"/>
<protein>
    <submittedName>
        <fullName evidence="1">Uncharacterized protein</fullName>
    </submittedName>
</protein>
<dbReference type="AlphaFoldDB" id="A0A3P3XNE8"/>
<gene>
    <name evidence="1" type="ORF">SPIRO4BDMA_40012</name>
</gene>